<keyword evidence="19" id="KW-0449">Lipoprotein</keyword>
<evidence type="ECO:0000256" key="3">
    <source>
        <dbReference type="ARBA" id="ARBA00010649"/>
    </source>
</evidence>
<dbReference type="EMBL" id="JAFBMS010000116">
    <property type="protein sequence ID" value="KAG9335565.1"/>
    <property type="molecule type" value="Genomic_DNA"/>
</dbReference>
<evidence type="ECO:0000313" key="28">
    <source>
        <dbReference type="Proteomes" id="UP000824540"/>
    </source>
</evidence>
<dbReference type="GO" id="GO:0000139">
    <property type="term" value="C:Golgi membrane"/>
    <property type="evidence" value="ECO:0007669"/>
    <property type="project" value="UniProtKB-SubCell"/>
</dbReference>
<dbReference type="SUPFAM" id="SSF51294">
    <property type="entry name" value="Hedgehog/intein (Hint) domain"/>
    <property type="match status" value="1"/>
</dbReference>
<evidence type="ECO:0000259" key="25">
    <source>
        <dbReference type="SMART" id="SM00305"/>
    </source>
</evidence>
<dbReference type="PANTHER" id="PTHR11889:SF39">
    <property type="entry name" value="INDIAN HEDGEHOG PROTEIN"/>
    <property type="match status" value="1"/>
</dbReference>
<dbReference type="InterPro" id="IPR001767">
    <property type="entry name" value="Hedgehog_Hint"/>
</dbReference>
<feature type="region of interest" description="Disordered" evidence="24">
    <location>
        <begin position="346"/>
        <end position="437"/>
    </location>
</feature>
<dbReference type="PANTHER" id="PTHR11889">
    <property type="entry name" value="HEDGEHOG"/>
    <property type="match status" value="1"/>
</dbReference>
<evidence type="ECO:0000256" key="22">
    <source>
        <dbReference type="ARBA" id="ARBA00048589"/>
    </source>
</evidence>
<keyword evidence="11 23" id="KW-0378">Hydrolase</keyword>
<dbReference type="SMART" id="SM00305">
    <property type="entry name" value="HintC"/>
    <property type="match status" value="1"/>
</dbReference>
<dbReference type="GO" id="GO:0008233">
    <property type="term" value="F:peptidase activity"/>
    <property type="evidence" value="ECO:0007669"/>
    <property type="project" value="UniProtKB-UniRule"/>
</dbReference>
<dbReference type="PRINTS" id="PR00632">
    <property type="entry name" value="SONICHHOG"/>
</dbReference>
<dbReference type="InterPro" id="IPR006141">
    <property type="entry name" value="Intein_N"/>
</dbReference>
<comment type="function">
    <molecule>Protein hedgehog</molecule>
    <text evidence="23">The C-terminal part of the hedgehog protein precursor displays an autoproteolysis activity that results in the cleavage of the full-length protein into two parts (N-product and C-product). In addition, the C-terminal part displays a cholesterol transferase activity that results by the covalent attachment of a cholesterol moiety to the C-terminal of the newly generated N-product.</text>
</comment>
<evidence type="ECO:0000256" key="5">
    <source>
        <dbReference type="ARBA" id="ARBA00022475"/>
    </source>
</evidence>
<keyword evidence="14" id="KW-0862">Zinc</keyword>
<keyword evidence="12 23" id="KW-0068">Autocatalytic cleavage</keyword>
<keyword evidence="6" id="KW-0964">Secreted</keyword>
<dbReference type="Pfam" id="PF01079">
    <property type="entry name" value="Hint"/>
    <property type="match status" value="1"/>
</dbReference>
<evidence type="ECO:0000256" key="6">
    <source>
        <dbReference type="ARBA" id="ARBA00022525"/>
    </source>
</evidence>
<evidence type="ECO:0000313" key="27">
    <source>
        <dbReference type="EMBL" id="KAG9335565.1"/>
    </source>
</evidence>
<dbReference type="SUPFAM" id="SSF55166">
    <property type="entry name" value="Hedgehog/DD-peptidase"/>
    <property type="match status" value="1"/>
</dbReference>
<accession>A0A8T2N580</accession>
<evidence type="ECO:0000256" key="12">
    <source>
        <dbReference type="ARBA" id="ARBA00022813"/>
    </source>
</evidence>
<feature type="domain" description="Hint" evidence="26">
    <location>
        <begin position="133"/>
        <end position="247"/>
    </location>
</feature>
<dbReference type="AlphaFoldDB" id="A0A8T2N580"/>
<dbReference type="InterPro" id="IPR009045">
    <property type="entry name" value="Zn_M74/Hedgehog-like"/>
</dbReference>
<dbReference type="InterPro" id="IPR036844">
    <property type="entry name" value="Hint_dom_sf"/>
</dbReference>
<dbReference type="GO" id="GO:0001708">
    <property type="term" value="P:cell fate specification"/>
    <property type="evidence" value="ECO:0007669"/>
    <property type="project" value="TreeGrafter"/>
</dbReference>
<feature type="compositionally biased region" description="Basic and acidic residues" evidence="24">
    <location>
        <begin position="346"/>
        <end position="421"/>
    </location>
</feature>
<dbReference type="FunFam" id="3.30.1380.10:FF:000005">
    <property type="entry name" value="Sonic hedgehog signaling molecule"/>
    <property type="match status" value="1"/>
</dbReference>
<keyword evidence="9" id="KW-0479">Metal-binding</keyword>
<evidence type="ECO:0000256" key="1">
    <source>
        <dbReference type="ARBA" id="ARBA00004586"/>
    </source>
</evidence>
<dbReference type="Proteomes" id="UP000824540">
    <property type="component" value="Unassembled WGS sequence"/>
</dbReference>
<sequence>MLSLYLSLSISTSPALQRCKDRLNSLAISVKNRWPNVRLRVTEGWDEDGHHSKESLHYEGRAVDITTSDRDRDKYAMLARLAVEAGFDWVHYESKGHVHCSVKSGGQCGKRGEGEREQKEKALCNHSVAAKTGGCFPGRAQVTTEGGAVKAMRDLRPGERVLASSPTPDGRVELIYSEVITFLDRDPTAWKHFVVIRTEHGARLSLTAAHLLFVMEGNCSGVAAATARTIAIFASEARPGQCVLTTAAGEEGSIVNLSRIAQVGLREDRGAFAPLTQHGTLVVDGVLASCYAALDGHQLAHWALAPLRLLYRWTGPARLHGDGMHWYSQALYWNTYIPGVWQNQRDERGREGAREKERGRGEGESEIEREKEGREKRSMEHKKEVRRERKKKKEPEGVSKRGVQTEEERMGREGEREERGMLRLLPGQHVGGDSSGC</sequence>
<evidence type="ECO:0000256" key="23">
    <source>
        <dbReference type="RuleBase" id="RU280812"/>
    </source>
</evidence>
<dbReference type="SMART" id="SM00306">
    <property type="entry name" value="HintN"/>
    <property type="match status" value="1"/>
</dbReference>
<comment type="subcellular location">
    <molecule>Sonic hedgehog protein</molecule>
    <subcellularLocation>
        <location evidence="23">Endoplasmic reticulum membrane</location>
    </subcellularLocation>
    <subcellularLocation>
        <location evidence="23">Golgi apparatus membrane</location>
    </subcellularLocation>
</comment>
<keyword evidence="16 23" id="KW-0333">Golgi apparatus</keyword>
<keyword evidence="5 23" id="KW-1003">Cell membrane</keyword>
<comment type="similarity">
    <text evidence="3 23">Belongs to the hedgehog family.</text>
</comment>
<keyword evidence="13 23" id="KW-0256">Endoplasmic reticulum</keyword>
<dbReference type="InterPro" id="IPR000320">
    <property type="entry name" value="Hedgehog_signalling_dom"/>
</dbReference>
<dbReference type="InterPro" id="IPR050387">
    <property type="entry name" value="Hedgehog_Signaling"/>
</dbReference>
<evidence type="ECO:0000256" key="2">
    <source>
        <dbReference type="ARBA" id="ARBA00004613"/>
    </source>
</evidence>
<dbReference type="GO" id="GO:0010468">
    <property type="term" value="P:regulation of gene expression"/>
    <property type="evidence" value="ECO:0007669"/>
    <property type="project" value="TreeGrafter"/>
</dbReference>
<comment type="catalytic activity">
    <reaction evidence="22">
        <text>glycyl-L-cysteinyl-[protein] + cholesterol + H(+) = [protein]-C-terminal glycyl cholesterol ester + N-terminal L-cysteinyl-[protein]</text>
        <dbReference type="Rhea" id="RHEA:59504"/>
        <dbReference type="Rhea" id="RHEA-COMP:12707"/>
        <dbReference type="Rhea" id="RHEA-COMP:15369"/>
        <dbReference type="Rhea" id="RHEA-COMP:15374"/>
        <dbReference type="ChEBI" id="CHEBI:15378"/>
        <dbReference type="ChEBI" id="CHEBI:16113"/>
        <dbReference type="ChEBI" id="CHEBI:65250"/>
        <dbReference type="ChEBI" id="CHEBI:143135"/>
        <dbReference type="ChEBI" id="CHEBI:143140"/>
    </reaction>
    <physiologicalReaction direction="left-to-right" evidence="22">
        <dbReference type="Rhea" id="RHEA:59505"/>
    </physiologicalReaction>
</comment>
<dbReference type="InterPro" id="IPR001657">
    <property type="entry name" value="Hedgehog"/>
</dbReference>
<dbReference type="GO" id="GO:0005509">
    <property type="term" value="F:calcium ion binding"/>
    <property type="evidence" value="ECO:0007669"/>
    <property type="project" value="TreeGrafter"/>
</dbReference>
<evidence type="ECO:0000256" key="8">
    <source>
        <dbReference type="ARBA" id="ARBA00022679"/>
    </source>
</evidence>
<evidence type="ECO:0000256" key="14">
    <source>
        <dbReference type="ARBA" id="ARBA00022833"/>
    </source>
</evidence>
<keyword evidence="10 23" id="KW-0732">Signal</keyword>
<evidence type="ECO:0000256" key="16">
    <source>
        <dbReference type="ARBA" id="ARBA00023034"/>
    </source>
</evidence>
<evidence type="ECO:0000256" key="13">
    <source>
        <dbReference type="ARBA" id="ARBA00022824"/>
    </source>
</evidence>
<evidence type="ECO:0000256" key="19">
    <source>
        <dbReference type="ARBA" id="ARBA00023288"/>
    </source>
</evidence>
<comment type="subcellular location">
    <molecule>Protein hedgehog N-product</molecule>
    <subcellularLocation>
        <location evidence="23">Cell membrane</location>
        <topology evidence="23">Lipid-anchor</topology>
    </subcellularLocation>
</comment>
<comment type="caution">
    <text evidence="27">The sequence shown here is derived from an EMBL/GenBank/DDBJ whole genome shotgun (WGS) entry which is preliminary data.</text>
</comment>
<evidence type="ECO:0000256" key="10">
    <source>
        <dbReference type="ARBA" id="ARBA00022729"/>
    </source>
</evidence>
<dbReference type="GO" id="GO:0005789">
    <property type="term" value="C:endoplasmic reticulum membrane"/>
    <property type="evidence" value="ECO:0007669"/>
    <property type="project" value="UniProtKB-SubCell"/>
</dbReference>
<evidence type="ECO:0000256" key="18">
    <source>
        <dbReference type="ARBA" id="ARBA00023139"/>
    </source>
</evidence>
<dbReference type="FunFam" id="2.170.16.10:FF:000001">
    <property type="entry name" value="Indian hedgehog"/>
    <property type="match status" value="1"/>
</dbReference>
<dbReference type="GO" id="GO:0007224">
    <property type="term" value="P:smoothened signaling pathway"/>
    <property type="evidence" value="ECO:0007669"/>
    <property type="project" value="TreeGrafter"/>
</dbReference>
<comment type="function">
    <molecule>Protein hedgehog N-product</molecule>
    <text evidence="23">The dually lipidated hedgehog protein N-product is a morphogen which is essential for a variety of patterning events during development.</text>
</comment>
<dbReference type="Pfam" id="PF01085">
    <property type="entry name" value="HH_signal"/>
    <property type="match status" value="1"/>
</dbReference>
<dbReference type="GO" id="GO:0005615">
    <property type="term" value="C:extracellular space"/>
    <property type="evidence" value="ECO:0007669"/>
    <property type="project" value="TreeGrafter"/>
</dbReference>
<dbReference type="GO" id="GO:0005113">
    <property type="term" value="F:patched binding"/>
    <property type="evidence" value="ECO:0007669"/>
    <property type="project" value="TreeGrafter"/>
</dbReference>
<evidence type="ECO:0000256" key="17">
    <source>
        <dbReference type="ARBA" id="ARBA00023136"/>
    </source>
</evidence>
<dbReference type="OrthoDB" id="5212at2759"/>
<dbReference type="GO" id="GO:0048731">
    <property type="term" value="P:system development"/>
    <property type="evidence" value="ECO:0007669"/>
    <property type="project" value="UniProtKB-ARBA"/>
</dbReference>
<dbReference type="InterPro" id="IPR003587">
    <property type="entry name" value="Hint_dom_N"/>
</dbReference>
<comment type="subunit">
    <text evidence="21">Interacts with BOC and CDON. Interacts with PTCH1. Interacts with glypican GPC3.</text>
</comment>
<keyword evidence="4 23" id="KW-0217">Developmental protein</keyword>
<dbReference type="GO" id="GO:0016539">
    <property type="term" value="P:intein-mediated protein splicing"/>
    <property type="evidence" value="ECO:0007669"/>
    <property type="project" value="InterPro"/>
</dbReference>
<name>A0A8T2N580_9TELE</name>
<evidence type="ECO:0000256" key="9">
    <source>
        <dbReference type="ARBA" id="ARBA00022723"/>
    </source>
</evidence>
<keyword evidence="8" id="KW-0808">Transferase</keyword>
<comment type="subcellular location">
    <subcellularLocation>
        <location evidence="1">Endoplasmic reticulum membrane</location>
    </subcellularLocation>
    <subcellularLocation>
        <location evidence="2">Secreted</location>
    </subcellularLocation>
</comment>
<comment type="subunit">
    <text evidence="20">Multimer.</text>
</comment>
<reference evidence="27" key="1">
    <citation type="thesis" date="2021" institute="BYU ScholarsArchive" country="Provo, UT, USA">
        <title>Applications of and Algorithms for Genome Assembly and Genomic Analyses with an Emphasis on Marine Teleosts.</title>
        <authorList>
            <person name="Pickett B.D."/>
        </authorList>
    </citation>
    <scope>NUCLEOTIDE SEQUENCE</scope>
    <source>
        <strain evidence="27">HI-2016</strain>
    </source>
</reference>
<keyword evidence="7 23" id="KW-0645">Protease</keyword>
<dbReference type="Gene3D" id="2.170.16.10">
    <property type="entry name" value="Hedgehog/Intein (Hint) domain"/>
    <property type="match status" value="1"/>
</dbReference>
<organism evidence="27 28">
    <name type="scientific">Albula glossodonta</name>
    <name type="common">roundjaw bonefish</name>
    <dbReference type="NCBI Taxonomy" id="121402"/>
    <lineage>
        <taxon>Eukaryota</taxon>
        <taxon>Metazoa</taxon>
        <taxon>Chordata</taxon>
        <taxon>Craniata</taxon>
        <taxon>Vertebrata</taxon>
        <taxon>Euteleostomi</taxon>
        <taxon>Actinopterygii</taxon>
        <taxon>Neopterygii</taxon>
        <taxon>Teleostei</taxon>
        <taxon>Albuliformes</taxon>
        <taxon>Albulidae</taxon>
        <taxon>Albula</taxon>
    </lineage>
</organism>
<evidence type="ECO:0000256" key="15">
    <source>
        <dbReference type="ARBA" id="ARBA00022837"/>
    </source>
</evidence>
<evidence type="ECO:0000256" key="20">
    <source>
        <dbReference type="ARBA" id="ARBA00034131"/>
    </source>
</evidence>
<evidence type="ECO:0000256" key="21">
    <source>
        <dbReference type="ARBA" id="ARBA00046976"/>
    </source>
</evidence>
<gene>
    <name evidence="27" type="ORF">JZ751_004469</name>
</gene>
<dbReference type="CDD" id="cd00081">
    <property type="entry name" value="Hint"/>
    <property type="match status" value="1"/>
</dbReference>
<dbReference type="Gene3D" id="3.30.1380.10">
    <property type="match status" value="1"/>
</dbReference>
<keyword evidence="17 23" id="KW-0472">Membrane</keyword>
<dbReference type="PROSITE" id="PS50817">
    <property type="entry name" value="INTEIN_N_TER"/>
    <property type="match status" value="1"/>
</dbReference>
<dbReference type="GO" id="GO:0007267">
    <property type="term" value="P:cell-cell signaling"/>
    <property type="evidence" value="ECO:0007669"/>
    <property type="project" value="InterPro"/>
</dbReference>
<protein>
    <recommendedName>
        <fullName evidence="23">Hedgehog protein</fullName>
    </recommendedName>
</protein>
<keyword evidence="18" id="KW-0564">Palmitate</keyword>
<dbReference type="GO" id="GO:0005886">
    <property type="term" value="C:plasma membrane"/>
    <property type="evidence" value="ECO:0007669"/>
    <property type="project" value="UniProtKB-SubCell"/>
</dbReference>
<evidence type="ECO:0000256" key="4">
    <source>
        <dbReference type="ARBA" id="ARBA00022473"/>
    </source>
</evidence>
<dbReference type="GO" id="GO:0016540">
    <property type="term" value="P:protein autoprocessing"/>
    <property type="evidence" value="ECO:0007669"/>
    <property type="project" value="InterPro"/>
</dbReference>
<evidence type="ECO:0000256" key="24">
    <source>
        <dbReference type="SAM" id="MobiDB-lite"/>
    </source>
</evidence>
<proteinExistence type="inferred from homology"/>
<evidence type="ECO:0000256" key="11">
    <source>
        <dbReference type="ARBA" id="ARBA00022801"/>
    </source>
</evidence>
<keyword evidence="28" id="KW-1185">Reference proteome</keyword>
<evidence type="ECO:0000259" key="26">
    <source>
        <dbReference type="SMART" id="SM00306"/>
    </source>
</evidence>
<keyword evidence="15" id="KW-0106">Calcium</keyword>
<evidence type="ECO:0000256" key="7">
    <source>
        <dbReference type="ARBA" id="ARBA00022670"/>
    </source>
</evidence>
<dbReference type="InterPro" id="IPR003586">
    <property type="entry name" value="Hint_dom_C"/>
</dbReference>
<dbReference type="GO" id="GO:0016740">
    <property type="term" value="F:transferase activity"/>
    <property type="evidence" value="ECO:0007669"/>
    <property type="project" value="UniProtKB-KW"/>
</dbReference>
<feature type="domain" description="Hint" evidence="25">
    <location>
        <begin position="252"/>
        <end position="296"/>
    </location>
</feature>